<evidence type="ECO:0000256" key="5">
    <source>
        <dbReference type="SAM" id="Phobius"/>
    </source>
</evidence>
<dbReference type="Pfam" id="PF13181">
    <property type="entry name" value="TPR_8"/>
    <property type="match status" value="1"/>
</dbReference>
<evidence type="ECO:0000256" key="2">
    <source>
        <dbReference type="ARBA" id="ARBA00022803"/>
    </source>
</evidence>
<gene>
    <name evidence="6" type="ORF">H9Q78_06675</name>
</gene>
<sequence>MECLYCHHQMGTGKYCPVCGRDVSLYRKVVKASNTYYNVGLEKAKVRDLSGAAVYLRKSLDLYKKNTDARNLLGLIYYEMGETVDALAEWVISKNLQPDDNLAAEYLRKLQSRQSRLNQMNQTLKKFNQALYYARHDSEDLALLQAKKVISMNPRFVKAYQLLGLLYLKKEEYAKAEKTIRAILTIDVNNTAALSYLDELKDIAKNKKAIAKEKSRKQAKKNVERDLFEDAVRDEAIVPTYREGTGSWATVLLLAVGLVVGVLFTYFLILPVKEKALNTSFNENILTYNEKIAERDTNITGLQGQIDSLNEEKGNLQNELAAYTGEGGIINEYNKLLNVLTLKASGDYIGAMDSISSIDPSLVTNEIFQNVYNSLNSEFKDSGVQNLFNLGKAAYDARNWETARVYFAKCLELQPDYPEVIFYIGVCYQNLSDWGTAVSYYNQLIDNPAYSGTAWGAQALQQRGY</sequence>
<dbReference type="KEGG" id="qdo:H9Q78_06675"/>
<dbReference type="Gene3D" id="1.25.40.10">
    <property type="entry name" value="Tetratricopeptide repeat domain"/>
    <property type="match status" value="3"/>
</dbReference>
<keyword evidence="5" id="KW-1133">Transmembrane helix</keyword>
<name>A0A7G9G7K9_9FIRM</name>
<keyword evidence="5" id="KW-0472">Membrane</keyword>
<evidence type="ECO:0000256" key="3">
    <source>
        <dbReference type="PROSITE-ProRule" id="PRU00339"/>
    </source>
</evidence>
<dbReference type="InterPro" id="IPR011990">
    <property type="entry name" value="TPR-like_helical_dom_sf"/>
</dbReference>
<keyword evidence="1" id="KW-0677">Repeat</keyword>
<keyword evidence="7" id="KW-1185">Reference proteome</keyword>
<dbReference type="PANTHER" id="PTHR45586">
    <property type="entry name" value="TPR REPEAT-CONTAINING PROTEIN PA4667"/>
    <property type="match status" value="1"/>
</dbReference>
<organism evidence="6 7">
    <name type="scientific">Qiania dongpingensis</name>
    <dbReference type="NCBI Taxonomy" id="2763669"/>
    <lineage>
        <taxon>Bacteria</taxon>
        <taxon>Bacillati</taxon>
        <taxon>Bacillota</taxon>
        <taxon>Clostridia</taxon>
        <taxon>Lachnospirales</taxon>
        <taxon>Lachnospiraceae</taxon>
        <taxon>Qiania</taxon>
    </lineage>
</organism>
<feature type="coiled-coil region" evidence="4">
    <location>
        <begin position="299"/>
        <end position="326"/>
    </location>
</feature>
<feature type="repeat" description="TPR" evidence="3">
    <location>
        <begin position="157"/>
        <end position="190"/>
    </location>
</feature>
<feature type="transmembrane region" description="Helical" evidence="5">
    <location>
        <begin position="248"/>
        <end position="269"/>
    </location>
</feature>
<keyword evidence="2 3" id="KW-0802">TPR repeat</keyword>
<evidence type="ECO:0000313" key="7">
    <source>
        <dbReference type="Proteomes" id="UP000515823"/>
    </source>
</evidence>
<keyword evidence="5" id="KW-0812">Transmembrane</keyword>
<evidence type="ECO:0000313" key="6">
    <source>
        <dbReference type="EMBL" id="QNM06791.1"/>
    </source>
</evidence>
<dbReference type="Proteomes" id="UP000515823">
    <property type="component" value="Chromosome"/>
</dbReference>
<dbReference type="Pfam" id="PF13174">
    <property type="entry name" value="TPR_6"/>
    <property type="match status" value="1"/>
</dbReference>
<evidence type="ECO:0000256" key="1">
    <source>
        <dbReference type="ARBA" id="ARBA00022737"/>
    </source>
</evidence>
<keyword evidence="4" id="KW-0175">Coiled coil</keyword>
<dbReference type="SUPFAM" id="SSF48452">
    <property type="entry name" value="TPR-like"/>
    <property type="match status" value="1"/>
</dbReference>
<dbReference type="PROSITE" id="PS50005">
    <property type="entry name" value="TPR"/>
    <property type="match status" value="2"/>
</dbReference>
<dbReference type="InterPro" id="IPR051012">
    <property type="entry name" value="CellSynth/LPSAsmb/PSIAsmb"/>
</dbReference>
<dbReference type="InterPro" id="IPR019734">
    <property type="entry name" value="TPR_rpt"/>
</dbReference>
<dbReference type="InterPro" id="IPR013105">
    <property type="entry name" value="TPR_2"/>
</dbReference>
<proteinExistence type="predicted"/>
<protein>
    <submittedName>
        <fullName evidence="6">Tetratricopeptide repeat protein</fullName>
    </submittedName>
</protein>
<dbReference type="AlphaFoldDB" id="A0A7G9G7K9"/>
<accession>A0A7G9G7K9</accession>
<dbReference type="RefSeq" id="WP_249304490.1">
    <property type="nucleotide sequence ID" value="NZ_CP060634.1"/>
</dbReference>
<dbReference type="PANTHER" id="PTHR45586:SF1">
    <property type="entry name" value="LIPOPOLYSACCHARIDE ASSEMBLY PROTEIN B"/>
    <property type="match status" value="1"/>
</dbReference>
<feature type="repeat" description="TPR" evidence="3">
    <location>
        <begin position="384"/>
        <end position="417"/>
    </location>
</feature>
<evidence type="ECO:0000256" key="4">
    <source>
        <dbReference type="SAM" id="Coils"/>
    </source>
</evidence>
<dbReference type="EMBL" id="CP060634">
    <property type="protein sequence ID" value="QNM06791.1"/>
    <property type="molecule type" value="Genomic_DNA"/>
</dbReference>
<dbReference type="Pfam" id="PF07719">
    <property type="entry name" value="TPR_2"/>
    <property type="match status" value="1"/>
</dbReference>
<reference evidence="6 7" key="1">
    <citation type="submission" date="2020-08" db="EMBL/GenBank/DDBJ databases">
        <authorList>
            <person name="Liu C."/>
            <person name="Sun Q."/>
        </authorList>
    </citation>
    <scope>NUCLEOTIDE SEQUENCE [LARGE SCALE GENOMIC DNA]</scope>
    <source>
        <strain evidence="6 7">NSJ-38</strain>
    </source>
</reference>
<dbReference type="SMART" id="SM00028">
    <property type="entry name" value="TPR"/>
    <property type="match status" value="6"/>
</dbReference>